<dbReference type="AlphaFoldDB" id="A0A0F9CKC3"/>
<organism evidence="2">
    <name type="scientific">marine sediment metagenome</name>
    <dbReference type="NCBI Taxonomy" id="412755"/>
    <lineage>
        <taxon>unclassified sequences</taxon>
        <taxon>metagenomes</taxon>
        <taxon>ecological metagenomes</taxon>
    </lineage>
</organism>
<feature type="domain" description="Anti-CBASS protein Acb1-like N-terminal" evidence="1">
    <location>
        <begin position="14"/>
        <end position="118"/>
    </location>
</feature>
<protein>
    <recommendedName>
        <fullName evidence="1">Anti-CBASS protein Acb1-like N-terminal domain-containing protein</fullName>
    </recommendedName>
</protein>
<comment type="caution">
    <text evidence="2">The sequence shown here is derived from an EMBL/GenBank/DDBJ whole genome shotgun (WGS) entry which is preliminary data.</text>
</comment>
<proteinExistence type="predicted"/>
<evidence type="ECO:0000313" key="2">
    <source>
        <dbReference type="EMBL" id="KKL26897.1"/>
    </source>
</evidence>
<evidence type="ECO:0000259" key="1">
    <source>
        <dbReference type="Pfam" id="PF06381"/>
    </source>
</evidence>
<name>A0A0F9CKC3_9ZZZZ</name>
<sequence>GIDLEWKAGAPPDPSEALPMYQALIAVATGIPSRVFFGSEQGELASSQDERAYFGMINERQEHHAEPNILRAFIDRLIEAGALSAPANKEYTIVWPALFELTDKEIAEANKARAETAKALTPMGGSPLDLVEIDRERNVWLAPRVAQQVTVVDTGEGDLDDE</sequence>
<dbReference type="Pfam" id="PF06381">
    <property type="entry name" value="Phage_portal_3"/>
    <property type="match status" value="1"/>
</dbReference>
<dbReference type="InterPro" id="IPR024459">
    <property type="entry name" value="Acb1-like_N"/>
</dbReference>
<dbReference type="EMBL" id="LAZR01035670">
    <property type="protein sequence ID" value="KKL26897.1"/>
    <property type="molecule type" value="Genomic_DNA"/>
</dbReference>
<accession>A0A0F9CKC3</accession>
<reference evidence="2" key="1">
    <citation type="journal article" date="2015" name="Nature">
        <title>Complex archaea that bridge the gap between prokaryotes and eukaryotes.</title>
        <authorList>
            <person name="Spang A."/>
            <person name="Saw J.H."/>
            <person name="Jorgensen S.L."/>
            <person name="Zaremba-Niedzwiedzka K."/>
            <person name="Martijn J."/>
            <person name="Lind A.E."/>
            <person name="van Eijk R."/>
            <person name="Schleper C."/>
            <person name="Guy L."/>
            <person name="Ettema T.J."/>
        </authorList>
    </citation>
    <scope>NUCLEOTIDE SEQUENCE</scope>
</reference>
<feature type="non-terminal residue" evidence="2">
    <location>
        <position position="1"/>
    </location>
</feature>
<gene>
    <name evidence="2" type="ORF">LCGC14_2390630</name>
</gene>